<sequence length="372" mass="43764">MSIREIFQQKIVEGLIEPDPIQAQAVELLFEVQQFLEAGEADDETEPVVIVENKRGFFERLFGISSGPELVLHKSMYLWGGVGRGKTWLMDQFYNSVNMEKKRRYHFNRFMLDLHCALKQHPEQEDPLEVIAQEWAKKMRLLCVDEVHLTEVANAVLLYPVLEHLMNLGVMIVTTSNRHPAELYQGSIQAERFHKSTKFLMSHMHVINLDNGIDYRRWRTEHVFGNSLSIFARQEADMKQCFEQLGKGTVIDKHCLNIYDREVQAWKTCDNIVWFDFVELCETARTTRDYIWLTEHYQVVMISGVPVMDDDRDQAARRFFYLVDELYDRRVRFIFSADVALDQLYQGHRLQFAFKRTLSRLLAMHTANRLTC</sequence>
<dbReference type="PANTHER" id="PTHR12169">
    <property type="entry name" value="ATPASE N2B"/>
    <property type="match status" value="1"/>
</dbReference>
<gene>
    <name evidence="3" type="ORF">HELGO_WM9366</name>
</gene>
<dbReference type="PANTHER" id="PTHR12169:SF6">
    <property type="entry name" value="AFG1-LIKE ATPASE"/>
    <property type="match status" value="1"/>
</dbReference>
<dbReference type="Gene3D" id="3.40.50.300">
    <property type="entry name" value="P-loop containing nucleotide triphosphate hydrolases"/>
    <property type="match status" value="1"/>
</dbReference>
<accession>A0A6S6UFU4</accession>
<dbReference type="NCBIfam" id="NF040713">
    <property type="entry name" value="ZapE"/>
    <property type="match status" value="1"/>
</dbReference>
<organism evidence="3">
    <name type="scientific">uncultured Thiotrichaceae bacterium</name>
    <dbReference type="NCBI Taxonomy" id="298394"/>
    <lineage>
        <taxon>Bacteria</taxon>
        <taxon>Pseudomonadati</taxon>
        <taxon>Pseudomonadota</taxon>
        <taxon>Gammaproteobacteria</taxon>
        <taxon>Thiotrichales</taxon>
        <taxon>Thiotrichaceae</taxon>
        <taxon>environmental samples</taxon>
    </lineage>
</organism>
<evidence type="ECO:0000313" key="3">
    <source>
        <dbReference type="EMBL" id="CAA6828584.1"/>
    </source>
</evidence>
<dbReference type="Pfam" id="PF03969">
    <property type="entry name" value="AFG1_ATPase"/>
    <property type="match status" value="1"/>
</dbReference>
<dbReference type="EMBL" id="CACVAY010000149">
    <property type="protein sequence ID" value="CAA6828584.1"/>
    <property type="molecule type" value="Genomic_DNA"/>
</dbReference>
<evidence type="ECO:0000256" key="1">
    <source>
        <dbReference type="ARBA" id="ARBA00022741"/>
    </source>
</evidence>
<dbReference type="SUPFAM" id="SSF52540">
    <property type="entry name" value="P-loop containing nucleoside triphosphate hydrolases"/>
    <property type="match status" value="1"/>
</dbReference>
<evidence type="ECO:0000256" key="2">
    <source>
        <dbReference type="ARBA" id="ARBA00022840"/>
    </source>
</evidence>
<dbReference type="InterPro" id="IPR005654">
    <property type="entry name" value="ATPase_AFG1-like"/>
</dbReference>
<dbReference type="AlphaFoldDB" id="A0A6S6UFU4"/>
<dbReference type="GO" id="GO:0005524">
    <property type="term" value="F:ATP binding"/>
    <property type="evidence" value="ECO:0007669"/>
    <property type="project" value="UniProtKB-KW"/>
</dbReference>
<keyword evidence="2" id="KW-0067">ATP-binding</keyword>
<reference evidence="3" key="1">
    <citation type="submission" date="2020-01" db="EMBL/GenBank/DDBJ databases">
        <authorList>
            <person name="Meier V. D."/>
            <person name="Meier V D."/>
        </authorList>
    </citation>
    <scope>NUCLEOTIDE SEQUENCE</scope>
    <source>
        <strain evidence="3">HLG_WM_MAG_07</strain>
    </source>
</reference>
<dbReference type="InterPro" id="IPR027417">
    <property type="entry name" value="P-loop_NTPase"/>
</dbReference>
<protein>
    <submittedName>
        <fullName evidence="3">ATPase, AFG1 family</fullName>
    </submittedName>
</protein>
<proteinExistence type="predicted"/>
<keyword evidence="1" id="KW-0547">Nucleotide-binding</keyword>
<dbReference type="GO" id="GO:0005737">
    <property type="term" value="C:cytoplasm"/>
    <property type="evidence" value="ECO:0007669"/>
    <property type="project" value="TreeGrafter"/>
</dbReference>
<dbReference type="GO" id="GO:0016887">
    <property type="term" value="F:ATP hydrolysis activity"/>
    <property type="evidence" value="ECO:0007669"/>
    <property type="project" value="InterPro"/>
</dbReference>
<name>A0A6S6UFU4_9GAMM</name>